<accession>A0A0F9GF67</accession>
<dbReference type="AlphaFoldDB" id="A0A0F9GF67"/>
<dbReference type="EMBL" id="LAZR01026642">
    <property type="protein sequence ID" value="KKL68090.1"/>
    <property type="molecule type" value="Genomic_DNA"/>
</dbReference>
<name>A0A0F9GF67_9ZZZZ</name>
<protein>
    <submittedName>
        <fullName evidence="1">Uncharacterized protein</fullName>
    </submittedName>
</protein>
<gene>
    <name evidence="1" type="ORF">LCGC14_2128470</name>
</gene>
<organism evidence="1">
    <name type="scientific">marine sediment metagenome</name>
    <dbReference type="NCBI Taxonomy" id="412755"/>
    <lineage>
        <taxon>unclassified sequences</taxon>
        <taxon>metagenomes</taxon>
        <taxon>ecological metagenomes</taxon>
    </lineage>
</organism>
<proteinExistence type="predicted"/>
<comment type="caution">
    <text evidence="1">The sequence shown here is derived from an EMBL/GenBank/DDBJ whole genome shotgun (WGS) entry which is preliminary data.</text>
</comment>
<evidence type="ECO:0000313" key="1">
    <source>
        <dbReference type="EMBL" id="KKL68090.1"/>
    </source>
</evidence>
<reference evidence="1" key="1">
    <citation type="journal article" date="2015" name="Nature">
        <title>Complex archaea that bridge the gap between prokaryotes and eukaryotes.</title>
        <authorList>
            <person name="Spang A."/>
            <person name="Saw J.H."/>
            <person name="Jorgensen S.L."/>
            <person name="Zaremba-Niedzwiedzka K."/>
            <person name="Martijn J."/>
            <person name="Lind A.E."/>
            <person name="van Eijk R."/>
            <person name="Schleper C."/>
            <person name="Guy L."/>
            <person name="Ettema T.J."/>
        </authorList>
    </citation>
    <scope>NUCLEOTIDE SEQUENCE</scope>
</reference>
<sequence length="189" mass="20695">MSTGTPEPEAAALRNFLRTIQVHANNAISSTEHRELNAYSAIDEIHSVCVRALSRDQTNGDVIDALKRENGELESKVIDLAVVRHELNLATVARVDAEHHRDLAISQLEVFRGFSSSAPFEKLSSLGCALHTVRTSGAEGRPLIALILRQVDKIVDRIKADHGADEVERRGAIEIEMIAETRAAIEEGT</sequence>